<accession>X1UPP1</accession>
<organism evidence="1">
    <name type="scientific">marine sediment metagenome</name>
    <dbReference type="NCBI Taxonomy" id="412755"/>
    <lineage>
        <taxon>unclassified sequences</taxon>
        <taxon>metagenomes</taxon>
        <taxon>ecological metagenomes</taxon>
    </lineage>
</organism>
<protein>
    <submittedName>
        <fullName evidence="1">Uncharacterized protein</fullName>
    </submittedName>
</protein>
<proteinExistence type="predicted"/>
<sequence>DGDTLTEDTGGEWKEITFPSQIEIIPGMDYVIVVHCGGDYSNSLNWRYDDTSALYPRGTRISSADGGSSWSPYTGDDFMFEEIGRSSGELQYGGCELNDILFTGLSPHDGEFTIRRYFTNNSGESRTVNEAGIYAAGASFANGCVSPFCIAHDIVSPEVAVAHGELLRATYVPQITV</sequence>
<dbReference type="AlphaFoldDB" id="X1UPP1"/>
<gene>
    <name evidence="1" type="ORF">S12H4_55113</name>
</gene>
<feature type="non-terminal residue" evidence="1">
    <location>
        <position position="1"/>
    </location>
</feature>
<name>X1UPP1_9ZZZZ</name>
<dbReference type="EMBL" id="BARW01035318">
    <property type="protein sequence ID" value="GAJ19443.1"/>
    <property type="molecule type" value="Genomic_DNA"/>
</dbReference>
<reference evidence="1" key="1">
    <citation type="journal article" date="2014" name="Front. Microbiol.">
        <title>High frequency of phylogenetically diverse reductive dehalogenase-homologous genes in deep subseafloor sedimentary metagenomes.</title>
        <authorList>
            <person name="Kawai M."/>
            <person name="Futagami T."/>
            <person name="Toyoda A."/>
            <person name="Takaki Y."/>
            <person name="Nishi S."/>
            <person name="Hori S."/>
            <person name="Arai W."/>
            <person name="Tsubouchi T."/>
            <person name="Morono Y."/>
            <person name="Uchiyama I."/>
            <person name="Ito T."/>
            <person name="Fujiyama A."/>
            <person name="Inagaki F."/>
            <person name="Takami H."/>
        </authorList>
    </citation>
    <scope>NUCLEOTIDE SEQUENCE</scope>
    <source>
        <strain evidence="1">Expedition CK06-06</strain>
    </source>
</reference>
<comment type="caution">
    <text evidence="1">The sequence shown here is derived from an EMBL/GenBank/DDBJ whole genome shotgun (WGS) entry which is preliminary data.</text>
</comment>
<evidence type="ECO:0000313" key="1">
    <source>
        <dbReference type="EMBL" id="GAJ19443.1"/>
    </source>
</evidence>